<evidence type="ECO:0000313" key="2">
    <source>
        <dbReference type="EMBL" id="CAF9917331.1"/>
    </source>
</evidence>
<dbReference type="InterPro" id="IPR011011">
    <property type="entry name" value="Znf_FYVE_PHD"/>
</dbReference>
<evidence type="ECO:0000256" key="1">
    <source>
        <dbReference type="SAM" id="MobiDB-lite"/>
    </source>
</evidence>
<dbReference type="AlphaFoldDB" id="A0A8H3FAQ3"/>
<accession>A0A8H3FAQ3</accession>
<dbReference type="Proteomes" id="UP000664521">
    <property type="component" value="Unassembled WGS sequence"/>
</dbReference>
<dbReference type="OrthoDB" id="5370011at2759"/>
<sequence>MSSSAQAGAGGSGDKPPGLSRFMRRASKVLRRSGSKRESSSGVQEEPSTVASGAVGMPIPEQAVIDPGETTKSQTAEESTASPTMETSTATPSVPAALQQSIRDIKPSTKPADARLARTAAASSAIQEEKARALFAKYGLTLAPGEWTPPVNALAERVEKKIRMRVHRTCHRCQTTFGADKTCSNCNHTRCKKCPRYPLKSSEDGKRKALDIAIDDNAKMVPLRIRSRVTGKEMERRVPVQRVRRTCHMCNSLFAGKATECATCKHWRCPKCPRDPPKLEKYSDGYPGDREEMYPLVTRYRKQIRVHVRWTCHTCQKSFKDHEKICAGCGHERCNECPRYPPKKAKKEFDEEVIRSVEEKLKNISLSPQASAA</sequence>
<dbReference type="InterPro" id="IPR013083">
    <property type="entry name" value="Znf_RING/FYVE/PHD"/>
</dbReference>
<feature type="compositionally biased region" description="Polar residues" evidence="1">
    <location>
        <begin position="70"/>
        <end position="96"/>
    </location>
</feature>
<dbReference type="SUPFAM" id="SSF57903">
    <property type="entry name" value="FYVE/PHD zinc finger"/>
    <property type="match status" value="1"/>
</dbReference>
<feature type="region of interest" description="Disordered" evidence="1">
    <location>
        <begin position="1"/>
        <end position="96"/>
    </location>
</feature>
<name>A0A8H3FAQ3_9LECA</name>
<gene>
    <name evidence="2" type="ORF">HETSPECPRED_003212</name>
</gene>
<evidence type="ECO:0000313" key="3">
    <source>
        <dbReference type="Proteomes" id="UP000664521"/>
    </source>
</evidence>
<keyword evidence="3" id="KW-1185">Reference proteome</keyword>
<dbReference type="EMBL" id="CAJPDS010000019">
    <property type="protein sequence ID" value="CAF9917331.1"/>
    <property type="molecule type" value="Genomic_DNA"/>
</dbReference>
<reference evidence="2" key="1">
    <citation type="submission" date="2021-03" db="EMBL/GenBank/DDBJ databases">
        <authorList>
            <person name="Tagirdzhanova G."/>
        </authorList>
    </citation>
    <scope>NUCLEOTIDE SEQUENCE</scope>
</reference>
<feature type="compositionally biased region" description="Basic residues" evidence="1">
    <location>
        <begin position="22"/>
        <end position="34"/>
    </location>
</feature>
<proteinExistence type="predicted"/>
<dbReference type="Gene3D" id="3.30.40.10">
    <property type="entry name" value="Zinc/RING finger domain, C3HC4 (zinc finger)"/>
    <property type="match status" value="2"/>
</dbReference>
<protein>
    <submittedName>
        <fullName evidence="2">Uncharacterized protein</fullName>
    </submittedName>
</protein>
<organism evidence="2 3">
    <name type="scientific">Heterodermia speciosa</name>
    <dbReference type="NCBI Taxonomy" id="116794"/>
    <lineage>
        <taxon>Eukaryota</taxon>
        <taxon>Fungi</taxon>
        <taxon>Dikarya</taxon>
        <taxon>Ascomycota</taxon>
        <taxon>Pezizomycotina</taxon>
        <taxon>Lecanoromycetes</taxon>
        <taxon>OSLEUM clade</taxon>
        <taxon>Lecanoromycetidae</taxon>
        <taxon>Caliciales</taxon>
        <taxon>Physciaceae</taxon>
        <taxon>Heterodermia</taxon>
    </lineage>
</organism>
<comment type="caution">
    <text evidence="2">The sequence shown here is derived from an EMBL/GenBank/DDBJ whole genome shotgun (WGS) entry which is preliminary data.</text>
</comment>